<feature type="coiled-coil region" evidence="1">
    <location>
        <begin position="325"/>
        <end position="352"/>
    </location>
</feature>
<name>A0AAU8MY06_9GAMM</name>
<evidence type="ECO:0000256" key="1">
    <source>
        <dbReference type="SAM" id="Coils"/>
    </source>
</evidence>
<sequence>MGYRADAAATAAIATISGPGIAVTQHVSFTSRPTDELWIAFEVPGSSGGMERALDTELRSIGSNLDHVLPLFIAPGTEPVEVLGASTPDAGGPAIPVKANIVDGRLRLQLDKTEGITSVAIDVRNSVGEEAKLLVTLDAPYFPEDRSLAEKRTSLANIYKVAADEAYLTATGQCEGDENGGPCRPYNRAYELYGKALAAIPTCGNATDAGPTACKDEKIMSTWELLRADIQYRRKLIGWGLPFYGGFHRLRPTTPHHELVRMEALLVEMTALMSRLDSQRKNYDAGKVDSADISAEIASALGTQDSRELEISEREREEQFATLDVDSYIERQRELEREIAEFQASLDSLSARQDGLAKQASALTQSAVAAASGIPLSELRAAASGDLEQVAKSFVEQQILAPNSPLAGEIFANSELARGVVEQVGNVRKTVGQLRGFEQQAQVVGQAIKGDRAAIARLVQEYGADDARRLLAQAQTLEATVQEAVAMSRSLDGKRALAFLGSTLSPQQRAEIDRIVNDVKPIERVFEAAYVTLMDGKFQDAQVAEFETQLRNMLDRARPGEAEIGRMRSALKQLVNVDRAVLSDPYFGRQTLVAIDTIERDSRKIVRAVLALDPELMLQQGDVQSIVDRLAPADRLRVVESLRRMRELPSEFVNERSDRVCVRHRQRQACVSFESLRIQFRRKYEKAAAFPLDRMKDFLNENIDELPDHGVLLLYFAKDGAGGFAGNIRTLFKDSPNRLERAWRGIDFDGPLFGTPAVKQSAQVAVAEVLTASQIPSPPVPQVATLPGAGDLTESIGDPSKGGLDPTTNALIQGALNYALPGAGVALQLGQAWAEMDATRELQMDVMKRLSAAIVEQDQLARSKQLATRTAALAGLQRQRAAAVQRAGRLQIEQFRMALRETLDQREFARELMSLYRPRFYYLAEALRERFEAFDRSLADWSEGRPDGGFFKTMILKDPNNSRLALDSEVQLFGWLNRNIEATRTSPYALHHHWERIVGLAREYCTNTGCKPGDGKLGQIGTTELPLLFRDRQGRLAKRDFAAWRADPNRAPFFRQTFSLAPGQGGVPADALNARLLDIAVVPLDEHGRPLQGSVVRLRHEGHSTLVLRDPAKPGEVVQVSHILLPREFLAANRDRLEDVEALRNRFQNQTSSASLLGLRDFEGYGLFGTFTLDVIDGPQAAKIDDLKIMVSYIYTSPRNINSEVDFVARLESEICPKAVTEGADASPLTGVFCNADGIARYQMAVLTSQDTIACEGAPVIRMKLTEPEHVDLLRRSGHVKCLSIDPTTPAPSPTTSFVLDPALMRQKGKCSQKEILMMAASGKNALQCFGERQ</sequence>
<accession>A0AAU8MY06</accession>
<organism evidence="2">
    <name type="scientific">Lysobacter firmicutimachus</name>
    <dbReference type="NCBI Taxonomy" id="1792846"/>
    <lineage>
        <taxon>Bacteria</taxon>
        <taxon>Pseudomonadati</taxon>
        <taxon>Pseudomonadota</taxon>
        <taxon>Gammaproteobacteria</taxon>
        <taxon>Lysobacterales</taxon>
        <taxon>Lysobacteraceae</taxon>
        <taxon>Lysobacter</taxon>
    </lineage>
</organism>
<reference evidence="2" key="1">
    <citation type="submission" date="2024-06" db="EMBL/GenBank/DDBJ databases">
        <authorList>
            <person name="Li S."/>
        </authorList>
    </citation>
    <scope>NUCLEOTIDE SEQUENCE</scope>
    <source>
        <strain evidence="2">SR10</strain>
    </source>
</reference>
<evidence type="ECO:0000313" key="2">
    <source>
        <dbReference type="EMBL" id="XCO76514.1"/>
    </source>
</evidence>
<protein>
    <submittedName>
        <fullName evidence="2">Uncharacterized protein</fullName>
    </submittedName>
</protein>
<proteinExistence type="predicted"/>
<dbReference type="EMBL" id="CP159925">
    <property type="protein sequence ID" value="XCO76514.1"/>
    <property type="molecule type" value="Genomic_DNA"/>
</dbReference>
<dbReference type="RefSeq" id="WP_363799839.1">
    <property type="nucleotide sequence ID" value="NZ_CP159925.1"/>
</dbReference>
<gene>
    <name evidence="2" type="ORF">ABU614_06940</name>
</gene>
<keyword evidence="1" id="KW-0175">Coiled coil</keyword>